<dbReference type="Proteomes" id="UP000472263">
    <property type="component" value="Chromosome 8"/>
</dbReference>
<feature type="compositionally biased region" description="Basic and acidic residues" evidence="6">
    <location>
        <begin position="126"/>
        <end position="136"/>
    </location>
</feature>
<dbReference type="GO" id="GO:0001836">
    <property type="term" value="P:release of cytochrome c from mitochondria"/>
    <property type="evidence" value="ECO:0007669"/>
    <property type="project" value="TreeGrafter"/>
</dbReference>
<proteinExistence type="inferred from homology"/>
<evidence type="ECO:0000313" key="9">
    <source>
        <dbReference type="Proteomes" id="UP000472263"/>
    </source>
</evidence>
<dbReference type="GeneTree" id="ENSGT00940000169951"/>
<organism evidence="8 9">
    <name type="scientific">Myripristis murdjan</name>
    <name type="common">pinecone soldierfish</name>
    <dbReference type="NCBI Taxonomy" id="586833"/>
    <lineage>
        <taxon>Eukaryota</taxon>
        <taxon>Metazoa</taxon>
        <taxon>Chordata</taxon>
        <taxon>Craniata</taxon>
        <taxon>Vertebrata</taxon>
        <taxon>Euteleostomi</taxon>
        <taxon>Actinopterygii</taxon>
        <taxon>Neopterygii</taxon>
        <taxon>Teleostei</taxon>
        <taxon>Neoteleostei</taxon>
        <taxon>Acanthomorphata</taxon>
        <taxon>Holocentriformes</taxon>
        <taxon>Holocentridae</taxon>
        <taxon>Myripristis</taxon>
    </lineage>
</organism>
<dbReference type="AlphaFoldDB" id="A0A667WKE3"/>
<dbReference type="InterPro" id="IPR038213">
    <property type="entry name" value="IFI6/IFI27-like_sf"/>
</dbReference>
<dbReference type="InterPro" id="IPR009311">
    <property type="entry name" value="IFI6/IFI27-like"/>
</dbReference>
<dbReference type="Ensembl" id="ENSMMDT00005000955.1">
    <property type="protein sequence ID" value="ENSMMDP00005000934.1"/>
    <property type="gene ID" value="ENSMMDG00005000551.1"/>
</dbReference>
<reference evidence="8" key="1">
    <citation type="submission" date="2019-06" db="EMBL/GenBank/DDBJ databases">
        <authorList>
            <consortium name="Wellcome Sanger Institute Data Sharing"/>
        </authorList>
    </citation>
    <scope>NUCLEOTIDE SEQUENCE [LARGE SCALE GENOMIC DNA]</scope>
</reference>
<feature type="transmembrane region" description="Helical" evidence="7">
    <location>
        <begin position="24"/>
        <end position="52"/>
    </location>
</feature>
<evidence type="ECO:0000256" key="4">
    <source>
        <dbReference type="ARBA" id="ARBA00022989"/>
    </source>
</evidence>
<dbReference type="GO" id="GO:0031966">
    <property type="term" value="C:mitochondrial membrane"/>
    <property type="evidence" value="ECO:0007669"/>
    <property type="project" value="TreeGrafter"/>
</dbReference>
<evidence type="ECO:0000256" key="2">
    <source>
        <dbReference type="ARBA" id="ARBA00007262"/>
    </source>
</evidence>
<feature type="transmembrane region" description="Helical" evidence="7">
    <location>
        <begin position="64"/>
        <end position="89"/>
    </location>
</feature>
<dbReference type="InParanoid" id="A0A667WKE3"/>
<feature type="compositionally biased region" description="Basic and acidic residues" evidence="6">
    <location>
        <begin position="160"/>
        <end position="170"/>
    </location>
</feature>
<evidence type="ECO:0000256" key="3">
    <source>
        <dbReference type="ARBA" id="ARBA00022692"/>
    </source>
</evidence>
<dbReference type="PANTHER" id="PTHR16932">
    <property type="entry name" value="INTERFERON ALPHA-INDUCIBLE PROTEIN 27"/>
    <property type="match status" value="1"/>
</dbReference>
<dbReference type="GO" id="GO:0097193">
    <property type="term" value="P:intrinsic apoptotic signaling pathway"/>
    <property type="evidence" value="ECO:0007669"/>
    <property type="project" value="TreeGrafter"/>
</dbReference>
<comment type="similarity">
    <text evidence="2">Belongs to the IFI6/IFI27 family.</text>
</comment>
<evidence type="ECO:0000313" key="8">
    <source>
        <dbReference type="Ensembl" id="ENSMMDP00005000934.1"/>
    </source>
</evidence>
<evidence type="ECO:0000256" key="5">
    <source>
        <dbReference type="ARBA" id="ARBA00023136"/>
    </source>
</evidence>
<protein>
    <submittedName>
        <fullName evidence="8">Uncharacterized protein</fullName>
    </submittedName>
</protein>
<reference evidence="8" key="2">
    <citation type="submission" date="2025-08" db="UniProtKB">
        <authorList>
            <consortium name="Ensembl"/>
        </authorList>
    </citation>
    <scope>IDENTIFICATION</scope>
</reference>
<dbReference type="Gene3D" id="6.10.110.10">
    <property type="match status" value="1"/>
</dbReference>
<keyword evidence="3 7" id="KW-0812">Transmembrane</keyword>
<evidence type="ECO:0000256" key="7">
    <source>
        <dbReference type="SAM" id="Phobius"/>
    </source>
</evidence>
<keyword evidence="9" id="KW-1185">Reference proteome</keyword>
<reference evidence="8" key="3">
    <citation type="submission" date="2025-09" db="UniProtKB">
        <authorList>
            <consortium name="Ensembl"/>
        </authorList>
    </citation>
    <scope>IDENTIFICATION</scope>
</reference>
<sequence>MDSCCDRATLHSLHFSLFLPTEGIIVTALTVTGALIGGVGAVVAAPYVLAGIGFTSAGISAGSFAASMMSSAAIANGGGVAAGSLVAILQSAGAAGLTAGASAAVAGAGAAAGAAVAGTAGALTVKGEEEDKDTKERRKKRNRPCVVSASKRCPRNRGQRKADQKRPATV</sequence>
<keyword evidence="5 7" id="KW-0472">Membrane</keyword>
<evidence type="ECO:0000256" key="6">
    <source>
        <dbReference type="SAM" id="MobiDB-lite"/>
    </source>
</evidence>
<feature type="region of interest" description="Disordered" evidence="6">
    <location>
        <begin position="126"/>
        <end position="170"/>
    </location>
</feature>
<feature type="transmembrane region" description="Helical" evidence="7">
    <location>
        <begin position="101"/>
        <end position="125"/>
    </location>
</feature>
<dbReference type="PANTHER" id="PTHR16932:SF18">
    <property type="entry name" value="INTERFERON, ALPHA-INDUCIBLE PROTEIN 27-LIKE 2"/>
    <property type="match status" value="1"/>
</dbReference>
<name>A0A667WKE3_9TELE</name>
<comment type="subcellular location">
    <subcellularLocation>
        <location evidence="1">Membrane</location>
        <topology evidence="1">Multi-pass membrane protein</topology>
    </subcellularLocation>
</comment>
<accession>A0A667WKE3</accession>
<evidence type="ECO:0000256" key="1">
    <source>
        <dbReference type="ARBA" id="ARBA00004141"/>
    </source>
</evidence>
<keyword evidence="4 7" id="KW-1133">Transmembrane helix</keyword>
<dbReference type="Pfam" id="PF06140">
    <property type="entry name" value="Ifi-6-16"/>
    <property type="match status" value="1"/>
</dbReference>